<feature type="domain" description="Polysaccharide export protein N-terminal" evidence="4">
    <location>
        <begin position="79"/>
        <end position="142"/>
    </location>
</feature>
<name>A0A6J4KSV1_9BACT</name>
<accession>A0A6J4KSV1</accession>
<sequence length="258" mass="27754">MDLALRQSAALWRRVAGIGRLVAASALVASGAVAQTAAPTRSGYSRADLEQAAAEAERNPKTRAEATALRARLQNGDFAPGDRIYLELRGDSAVFDTLTVRSGPTLRIPNVPDVPLRGVLRSELQDYLTKYLARYIRNPDVRTESLIRLSVLGEVGKPGFYDFNSDLLLTDAIMTAGGPTGSAAIERSTIRRGKTVILAKDRVQRAAQTGATLDRLGLRPGDEIAVGVKRRRLDTQTILGITGAAASLALTLLFFVRN</sequence>
<gene>
    <name evidence="6" type="ORF">AVDCRST_MAG11-1587</name>
</gene>
<evidence type="ECO:0000259" key="4">
    <source>
        <dbReference type="Pfam" id="PF02563"/>
    </source>
</evidence>
<reference evidence="6" key="1">
    <citation type="submission" date="2020-02" db="EMBL/GenBank/DDBJ databases">
        <authorList>
            <person name="Meier V. D."/>
        </authorList>
    </citation>
    <scope>NUCLEOTIDE SEQUENCE</scope>
    <source>
        <strain evidence="6">AVDCRST_MAG11</strain>
    </source>
</reference>
<evidence type="ECO:0000256" key="1">
    <source>
        <dbReference type="ARBA" id="ARBA00022729"/>
    </source>
</evidence>
<dbReference type="GO" id="GO:0015159">
    <property type="term" value="F:polysaccharide transmembrane transporter activity"/>
    <property type="evidence" value="ECO:0007669"/>
    <property type="project" value="InterPro"/>
</dbReference>
<evidence type="ECO:0000256" key="2">
    <source>
        <dbReference type="SAM" id="Phobius"/>
    </source>
</evidence>
<evidence type="ECO:0000259" key="5">
    <source>
        <dbReference type="Pfam" id="PF10531"/>
    </source>
</evidence>
<dbReference type="Pfam" id="PF02563">
    <property type="entry name" value="Poly_export"/>
    <property type="match status" value="1"/>
</dbReference>
<dbReference type="PANTHER" id="PTHR33619:SF3">
    <property type="entry name" value="POLYSACCHARIDE EXPORT PROTEIN GFCE-RELATED"/>
    <property type="match status" value="1"/>
</dbReference>
<feature type="transmembrane region" description="Helical" evidence="2">
    <location>
        <begin position="238"/>
        <end position="256"/>
    </location>
</feature>
<dbReference type="EMBL" id="CADCTU010000354">
    <property type="protein sequence ID" value="CAA9312474.1"/>
    <property type="molecule type" value="Genomic_DNA"/>
</dbReference>
<organism evidence="6">
    <name type="scientific">uncultured Gemmatimonadaceae bacterium</name>
    <dbReference type="NCBI Taxonomy" id="246130"/>
    <lineage>
        <taxon>Bacteria</taxon>
        <taxon>Pseudomonadati</taxon>
        <taxon>Gemmatimonadota</taxon>
        <taxon>Gemmatimonadia</taxon>
        <taxon>Gemmatimonadales</taxon>
        <taxon>Gemmatimonadaceae</taxon>
        <taxon>environmental samples</taxon>
    </lineage>
</organism>
<dbReference type="InterPro" id="IPR049712">
    <property type="entry name" value="Poly_export"/>
</dbReference>
<keyword evidence="1 3" id="KW-0732">Signal</keyword>
<keyword evidence="2" id="KW-1133">Transmembrane helix</keyword>
<proteinExistence type="predicted"/>
<dbReference type="Pfam" id="PF10531">
    <property type="entry name" value="SLBB"/>
    <property type="match status" value="1"/>
</dbReference>
<protein>
    <submittedName>
        <fullName evidence="6">Uncharacterized protein</fullName>
    </submittedName>
</protein>
<feature type="signal peptide" evidence="3">
    <location>
        <begin position="1"/>
        <end position="34"/>
    </location>
</feature>
<dbReference type="Gene3D" id="3.10.560.10">
    <property type="entry name" value="Outer membrane lipoprotein wza domain like"/>
    <property type="match status" value="1"/>
</dbReference>
<feature type="chain" id="PRO_5026938670" evidence="3">
    <location>
        <begin position="35"/>
        <end position="258"/>
    </location>
</feature>
<feature type="domain" description="Soluble ligand binding" evidence="5">
    <location>
        <begin position="151"/>
        <end position="193"/>
    </location>
</feature>
<evidence type="ECO:0000313" key="6">
    <source>
        <dbReference type="EMBL" id="CAA9312474.1"/>
    </source>
</evidence>
<keyword evidence="2" id="KW-0812">Transmembrane</keyword>
<dbReference type="InterPro" id="IPR019554">
    <property type="entry name" value="Soluble_ligand-bd"/>
</dbReference>
<dbReference type="PANTHER" id="PTHR33619">
    <property type="entry name" value="POLYSACCHARIDE EXPORT PROTEIN GFCE-RELATED"/>
    <property type="match status" value="1"/>
</dbReference>
<dbReference type="InterPro" id="IPR003715">
    <property type="entry name" value="Poly_export_N"/>
</dbReference>
<keyword evidence="2" id="KW-0472">Membrane</keyword>
<dbReference type="AlphaFoldDB" id="A0A6J4KSV1"/>
<evidence type="ECO:0000256" key="3">
    <source>
        <dbReference type="SAM" id="SignalP"/>
    </source>
</evidence>